<sequence length="73" mass="7844">MPDVVKVIELVGESTKDWTDAVSNAVAEACKTIDNVSGVEVANLTANVDNGRIVEWKANVKVAFKVDNSRRGV</sequence>
<dbReference type="Pfam" id="PF07311">
    <property type="entry name" value="Dodecin"/>
    <property type="match status" value="1"/>
</dbReference>
<comment type="caution">
    <text evidence="1">The sequence shown here is derived from an EMBL/GenBank/DDBJ whole genome shotgun (WGS) entry which is preliminary data.</text>
</comment>
<evidence type="ECO:0008006" key="3">
    <source>
        <dbReference type="Google" id="ProtNLM"/>
    </source>
</evidence>
<proteinExistence type="predicted"/>
<gene>
    <name evidence="1" type="ORF">ThesuDRAFT_00106</name>
</gene>
<accession>K6PLW3</accession>
<dbReference type="eggNOG" id="COG3360">
    <property type="taxonomic scope" value="Bacteria"/>
</dbReference>
<dbReference type="HOGENOM" id="CLU_161196_3_1_9"/>
<dbReference type="RefSeq" id="WP_006904808.1">
    <property type="nucleotide sequence ID" value="NZ_JH976536.1"/>
</dbReference>
<dbReference type="Gene3D" id="3.30.1660.10">
    <property type="entry name" value="Flavin-binding protein dodecin"/>
    <property type="match status" value="1"/>
</dbReference>
<dbReference type="InterPro" id="IPR025543">
    <property type="entry name" value="Dodecin-like"/>
</dbReference>
<evidence type="ECO:0000313" key="1">
    <source>
        <dbReference type="EMBL" id="EKP93862.1"/>
    </source>
</evidence>
<dbReference type="PANTHER" id="PTHR39324:SF1">
    <property type="entry name" value="CALCIUM DODECIN"/>
    <property type="match status" value="1"/>
</dbReference>
<dbReference type="SUPFAM" id="SSF89807">
    <property type="entry name" value="Dodecin-like"/>
    <property type="match status" value="1"/>
</dbReference>
<name>K6PLW3_9FIRM</name>
<dbReference type="InterPro" id="IPR036694">
    <property type="entry name" value="Dodecin-like_sf"/>
</dbReference>
<reference evidence="1" key="2">
    <citation type="submission" date="2012-10" db="EMBL/GenBank/DDBJ databases">
        <title>Improved high-quality draft of Thermaerobacter subterraneus C21, DSM 13965.</title>
        <authorList>
            <consortium name="DOE Joint Genome Institute"/>
            <person name="Eisen J."/>
            <person name="Huntemann M."/>
            <person name="Wei C.-L."/>
            <person name="Han J."/>
            <person name="Detter J.C."/>
            <person name="Han C."/>
            <person name="Tapia R."/>
            <person name="Chen A."/>
            <person name="Kyrpides N."/>
            <person name="Mavromatis K."/>
            <person name="Markowitz V."/>
            <person name="Szeto E."/>
            <person name="Ivanova N."/>
            <person name="Mikhailova N."/>
            <person name="Ovchinnikova G."/>
            <person name="Pagani I."/>
            <person name="Pati A."/>
            <person name="Goodwin L."/>
            <person name="Nordberg H.P."/>
            <person name="Cantor M.N."/>
            <person name="Hua S.X."/>
            <person name="Woyke T."/>
            <person name="Eisen J."/>
            <person name="Klenk H.-P."/>
        </authorList>
    </citation>
    <scope>NUCLEOTIDE SEQUENCE [LARGE SCALE GENOMIC DNA]</scope>
    <source>
        <strain evidence="1">DSM 13965</strain>
    </source>
</reference>
<protein>
    <recommendedName>
        <fullName evidence="3">Dodecin domain-containing protein</fullName>
    </recommendedName>
</protein>
<evidence type="ECO:0000313" key="2">
    <source>
        <dbReference type="Proteomes" id="UP000005710"/>
    </source>
</evidence>
<dbReference type="STRING" id="867903.ThesuDRAFT_00106"/>
<keyword evidence="2" id="KW-1185">Reference proteome</keyword>
<dbReference type="OrthoDB" id="1707990at2"/>
<dbReference type="Proteomes" id="UP000005710">
    <property type="component" value="Unassembled WGS sequence"/>
</dbReference>
<dbReference type="EMBL" id="AENY02000004">
    <property type="protein sequence ID" value="EKP93862.1"/>
    <property type="molecule type" value="Genomic_DNA"/>
</dbReference>
<dbReference type="AlphaFoldDB" id="K6PLW3"/>
<organism evidence="1 2">
    <name type="scientific">Thermaerobacter subterraneus DSM 13965</name>
    <dbReference type="NCBI Taxonomy" id="867903"/>
    <lineage>
        <taxon>Bacteria</taxon>
        <taxon>Bacillati</taxon>
        <taxon>Bacillota</taxon>
        <taxon>Clostridia</taxon>
        <taxon>Eubacteriales</taxon>
        <taxon>Clostridiales Family XVII. Incertae Sedis</taxon>
        <taxon>Thermaerobacter</taxon>
    </lineage>
</organism>
<dbReference type="PANTHER" id="PTHR39324">
    <property type="entry name" value="CALCIUM DODECIN"/>
    <property type="match status" value="1"/>
</dbReference>
<reference evidence="1" key="1">
    <citation type="submission" date="2010-10" db="EMBL/GenBank/DDBJ databases">
        <authorList>
            <consortium name="US DOE Joint Genome Institute (JGI-PGF)"/>
            <person name="Lucas S."/>
            <person name="Copeland A."/>
            <person name="Lapidus A."/>
            <person name="Bruce D."/>
            <person name="Goodwin L."/>
            <person name="Pitluck S."/>
            <person name="Kyrpides N."/>
            <person name="Mavromatis K."/>
            <person name="Detter J.C."/>
            <person name="Han C."/>
            <person name="Land M."/>
            <person name="Hauser L."/>
            <person name="Markowitz V."/>
            <person name="Cheng J.-F."/>
            <person name="Hugenholtz P."/>
            <person name="Woyke T."/>
            <person name="Wu D."/>
            <person name="Pukall R."/>
            <person name="Wahrenburg C."/>
            <person name="Brambilla E."/>
            <person name="Klenk H.-P."/>
            <person name="Eisen J.A."/>
        </authorList>
    </citation>
    <scope>NUCLEOTIDE SEQUENCE [LARGE SCALE GENOMIC DNA]</scope>
    <source>
        <strain evidence="1">DSM 13965</strain>
    </source>
</reference>
<dbReference type="InterPro" id="IPR009923">
    <property type="entry name" value="Dodecin"/>
</dbReference>